<dbReference type="Proteomes" id="UP001500909">
    <property type="component" value="Unassembled WGS sequence"/>
</dbReference>
<accession>A0ABN0ZIV3</accession>
<dbReference type="RefSeq" id="WP_346093482.1">
    <property type="nucleotide sequence ID" value="NZ_BAAABY010000009.1"/>
</dbReference>
<evidence type="ECO:0000313" key="2">
    <source>
        <dbReference type="EMBL" id="GAA0449045.1"/>
    </source>
</evidence>
<evidence type="ECO:0000256" key="1">
    <source>
        <dbReference type="SAM" id="SignalP"/>
    </source>
</evidence>
<proteinExistence type="predicted"/>
<protein>
    <submittedName>
        <fullName evidence="2">Uncharacterized protein</fullName>
    </submittedName>
</protein>
<feature type="chain" id="PRO_5045430118" evidence="1">
    <location>
        <begin position="35"/>
        <end position="98"/>
    </location>
</feature>
<evidence type="ECO:0000313" key="3">
    <source>
        <dbReference type="Proteomes" id="UP001500909"/>
    </source>
</evidence>
<keyword evidence="1" id="KW-0732">Signal</keyword>
<organism evidence="2 3">
    <name type="scientific">Streptomyces olivaceiscleroticus</name>
    <dbReference type="NCBI Taxonomy" id="68245"/>
    <lineage>
        <taxon>Bacteria</taxon>
        <taxon>Bacillati</taxon>
        <taxon>Actinomycetota</taxon>
        <taxon>Actinomycetes</taxon>
        <taxon>Kitasatosporales</taxon>
        <taxon>Streptomycetaceae</taxon>
        <taxon>Streptomyces</taxon>
    </lineage>
</organism>
<reference evidence="2 3" key="1">
    <citation type="journal article" date="2019" name="Int. J. Syst. Evol. Microbiol.">
        <title>The Global Catalogue of Microorganisms (GCM) 10K type strain sequencing project: providing services to taxonomists for standard genome sequencing and annotation.</title>
        <authorList>
            <consortium name="The Broad Institute Genomics Platform"/>
            <consortium name="The Broad Institute Genome Sequencing Center for Infectious Disease"/>
            <person name="Wu L."/>
            <person name="Ma J."/>
        </authorList>
    </citation>
    <scope>NUCLEOTIDE SEQUENCE [LARGE SCALE GENOMIC DNA]</scope>
    <source>
        <strain evidence="2 3">JCM 4805</strain>
    </source>
</reference>
<feature type="signal peptide" evidence="1">
    <location>
        <begin position="1"/>
        <end position="34"/>
    </location>
</feature>
<gene>
    <name evidence="2" type="ORF">GCM10010361_11320</name>
</gene>
<name>A0ABN0ZIV3_9ACTN</name>
<dbReference type="EMBL" id="BAAABY010000009">
    <property type="protein sequence ID" value="GAA0449045.1"/>
    <property type="molecule type" value="Genomic_DNA"/>
</dbReference>
<sequence length="98" mass="10074">MSRLSGRKLATAVAAGGIALAAEGALLTTSPADAAPVVNQVVTAKAIEVSDGARAICPGDHLREPSRPQRHRLVAKGMTIKISPYKVPLTVFANCTLG</sequence>
<keyword evidence="3" id="KW-1185">Reference proteome</keyword>
<comment type="caution">
    <text evidence="2">The sequence shown here is derived from an EMBL/GenBank/DDBJ whole genome shotgun (WGS) entry which is preliminary data.</text>
</comment>